<feature type="non-terminal residue" evidence="1">
    <location>
        <position position="1"/>
    </location>
</feature>
<proteinExistence type="predicted"/>
<organism evidence="1">
    <name type="scientific">marine metagenome</name>
    <dbReference type="NCBI Taxonomy" id="408172"/>
    <lineage>
        <taxon>unclassified sequences</taxon>
        <taxon>metagenomes</taxon>
        <taxon>ecological metagenomes</taxon>
    </lineage>
</organism>
<evidence type="ECO:0000313" key="1">
    <source>
        <dbReference type="EMBL" id="SVC45610.1"/>
    </source>
</evidence>
<protein>
    <recommendedName>
        <fullName evidence="2">MobA-like NTP transferase domain-containing protein</fullName>
    </recommendedName>
</protein>
<dbReference type="EMBL" id="UINC01092219">
    <property type="protein sequence ID" value="SVC45610.1"/>
    <property type="molecule type" value="Genomic_DNA"/>
</dbReference>
<dbReference type="AlphaFoldDB" id="A0A382MAC6"/>
<sequence length="102" mass="11870">PFLNEKNIKTIVEARDSLRYGTCYIQKGGLGIEPMCTIYEPKFILPLYEAMSRRELSPTRIISELPFKQVKIAEPDRFNFMNVNTPEEYEIARSKREQGNVP</sequence>
<dbReference type="InterPro" id="IPR029044">
    <property type="entry name" value="Nucleotide-diphossugar_trans"/>
</dbReference>
<evidence type="ECO:0008006" key="2">
    <source>
        <dbReference type="Google" id="ProtNLM"/>
    </source>
</evidence>
<gene>
    <name evidence="1" type="ORF">METZ01_LOCUS298464</name>
</gene>
<accession>A0A382MAC6</accession>
<dbReference type="Gene3D" id="3.90.550.10">
    <property type="entry name" value="Spore Coat Polysaccharide Biosynthesis Protein SpsA, Chain A"/>
    <property type="match status" value="1"/>
</dbReference>
<name>A0A382MAC6_9ZZZZ</name>
<reference evidence="1" key="1">
    <citation type="submission" date="2018-05" db="EMBL/GenBank/DDBJ databases">
        <authorList>
            <person name="Lanie J.A."/>
            <person name="Ng W.-L."/>
            <person name="Kazmierczak K.M."/>
            <person name="Andrzejewski T.M."/>
            <person name="Davidsen T.M."/>
            <person name="Wayne K.J."/>
            <person name="Tettelin H."/>
            <person name="Glass J.I."/>
            <person name="Rusch D."/>
            <person name="Podicherti R."/>
            <person name="Tsui H.-C.T."/>
            <person name="Winkler M.E."/>
        </authorList>
    </citation>
    <scope>NUCLEOTIDE SEQUENCE</scope>
</reference>